<evidence type="ECO:0008006" key="8">
    <source>
        <dbReference type="Google" id="ProtNLM"/>
    </source>
</evidence>
<evidence type="ECO:0000259" key="5">
    <source>
        <dbReference type="PROSITE" id="PS50110"/>
    </source>
</evidence>
<dbReference type="InterPro" id="IPR058245">
    <property type="entry name" value="NreC/VraR/RcsB-like_REC"/>
</dbReference>
<dbReference type="CDD" id="cd06170">
    <property type="entry name" value="LuxR_C_like"/>
    <property type="match status" value="1"/>
</dbReference>
<dbReference type="Pfam" id="PF00196">
    <property type="entry name" value="GerE"/>
    <property type="match status" value="1"/>
</dbReference>
<name>A0A2A4G0M0_9FLAO</name>
<comment type="caution">
    <text evidence="6">The sequence shown here is derived from an EMBL/GenBank/DDBJ whole genome shotgun (WGS) entry which is preliminary data.</text>
</comment>
<gene>
    <name evidence="6" type="ORF">B7P33_18045</name>
</gene>
<proteinExistence type="predicted"/>
<protein>
    <recommendedName>
        <fullName evidence="8">DNA-binding response regulator</fullName>
    </recommendedName>
</protein>
<feature type="domain" description="Response regulatory" evidence="5">
    <location>
        <begin position="7"/>
        <end position="123"/>
    </location>
</feature>
<dbReference type="AlphaFoldDB" id="A0A2A4G0M0"/>
<dbReference type="PROSITE" id="PS50110">
    <property type="entry name" value="RESPONSE_REGULATORY"/>
    <property type="match status" value="1"/>
</dbReference>
<dbReference type="SMART" id="SM00448">
    <property type="entry name" value="REC"/>
    <property type="match status" value="1"/>
</dbReference>
<evidence type="ECO:0000313" key="7">
    <source>
        <dbReference type="Proteomes" id="UP000219559"/>
    </source>
</evidence>
<evidence type="ECO:0000259" key="4">
    <source>
        <dbReference type="PROSITE" id="PS50043"/>
    </source>
</evidence>
<sequence>MKYMVTKIAITDDHELVLQGIATMLENTSEVVIAGLYKNAAETKQGMADELPDVLLLDINLPDINGIDLAKQLLKKYPDLKILALTNFEDVSFVKRMLKIGVQGYLLKNTDKLELLTAISTVLSDEVYLQSDIQKKLLSQTKKPADNGLKPKLTRREQDVLVAISEELTTQEISEKLFISPKTVETHRMNIMSKLGAKNSVGIIKIALEKELL</sequence>
<dbReference type="PROSITE" id="PS50043">
    <property type="entry name" value="HTH_LUXR_2"/>
    <property type="match status" value="1"/>
</dbReference>
<dbReference type="CDD" id="cd17535">
    <property type="entry name" value="REC_NarL-like"/>
    <property type="match status" value="1"/>
</dbReference>
<dbReference type="InterPro" id="IPR000792">
    <property type="entry name" value="Tscrpt_reg_LuxR_C"/>
</dbReference>
<dbReference type="SMART" id="SM00421">
    <property type="entry name" value="HTH_LUXR"/>
    <property type="match status" value="1"/>
</dbReference>
<evidence type="ECO:0000256" key="2">
    <source>
        <dbReference type="ARBA" id="ARBA00023125"/>
    </source>
</evidence>
<dbReference type="InterPro" id="IPR011006">
    <property type="entry name" value="CheY-like_superfamily"/>
</dbReference>
<dbReference type="InterPro" id="IPR001789">
    <property type="entry name" value="Sig_transdc_resp-reg_receiver"/>
</dbReference>
<keyword evidence="2" id="KW-0238">DNA-binding</keyword>
<dbReference type="PANTHER" id="PTHR43214">
    <property type="entry name" value="TWO-COMPONENT RESPONSE REGULATOR"/>
    <property type="match status" value="1"/>
</dbReference>
<dbReference type="InterPro" id="IPR016032">
    <property type="entry name" value="Sig_transdc_resp-reg_C-effctor"/>
</dbReference>
<feature type="domain" description="HTH luxR-type" evidence="4">
    <location>
        <begin position="146"/>
        <end position="211"/>
    </location>
</feature>
<dbReference type="Proteomes" id="UP000219559">
    <property type="component" value="Unassembled WGS sequence"/>
</dbReference>
<feature type="modified residue" description="4-aspartylphosphate" evidence="3">
    <location>
        <position position="58"/>
    </location>
</feature>
<dbReference type="Pfam" id="PF00072">
    <property type="entry name" value="Response_reg"/>
    <property type="match status" value="1"/>
</dbReference>
<accession>A0A2A4G0M0</accession>
<evidence type="ECO:0000256" key="1">
    <source>
        <dbReference type="ARBA" id="ARBA00022553"/>
    </source>
</evidence>
<reference evidence="6 7" key="1">
    <citation type="submission" date="2017-04" db="EMBL/GenBank/DDBJ databases">
        <title>A new member of the family Flavobacteriaceae isolated from ascidians.</title>
        <authorList>
            <person name="Chen L."/>
        </authorList>
    </citation>
    <scope>NUCLEOTIDE SEQUENCE [LARGE SCALE GENOMIC DNA]</scope>
    <source>
        <strain evidence="6 7">HQA918</strain>
    </source>
</reference>
<dbReference type="GO" id="GO:0000160">
    <property type="term" value="P:phosphorelay signal transduction system"/>
    <property type="evidence" value="ECO:0007669"/>
    <property type="project" value="InterPro"/>
</dbReference>
<dbReference type="Gene3D" id="3.40.50.2300">
    <property type="match status" value="1"/>
</dbReference>
<dbReference type="EMBL" id="NBWU01000008">
    <property type="protein sequence ID" value="PCE62539.1"/>
    <property type="molecule type" value="Genomic_DNA"/>
</dbReference>
<organism evidence="6 7">
    <name type="scientific">Sediminicola luteus</name>
    <dbReference type="NCBI Taxonomy" id="319238"/>
    <lineage>
        <taxon>Bacteria</taxon>
        <taxon>Pseudomonadati</taxon>
        <taxon>Bacteroidota</taxon>
        <taxon>Flavobacteriia</taxon>
        <taxon>Flavobacteriales</taxon>
        <taxon>Flavobacteriaceae</taxon>
        <taxon>Sediminicola</taxon>
    </lineage>
</organism>
<dbReference type="GO" id="GO:0006355">
    <property type="term" value="P:regulation of DNA-templated transcription"/>
    <property type="evidence" value="ECO:0007669"/>
    <property type="project" value="InterPro"/>
</dbReference>
<dbReference type="GO" id="GO:0003677">
    <property type="term" value="F:DNA binding"/>
    <property type="evidence" value="ECO:0007669"/>
    <property type="project" value="UniProtKB-KW"/>
</dbReference>
<dbReference type="PANTHER" id="PTHR43214:SF43">
    <property type="entry name" value="TWO-COMPONENT RESPONSE REGULATOR"/>
    <property type="match status" value="1"/>
</dbReference>
<keyword evidence="7" id="KW-1185">Reference proteome</keyword>
<keyword evidence="1 3" id="KW-0597">Phosphoprotein</keyword>
<dbReference type="SUPFAM" id="SSF52172">
    <property type="entry name" value="CheY-like"/>
    <property type="match status" value="1"/>
</dbReference>
<evidence type="ECO:0000256" key="3">
    <source>
        <dbReference type="PROSITE-ProRule" id="PRU00169"/>
    </source>
</evidence>
<evidence type="ECO:0000313" key="6">
    <source>
        <dbReference type="EMBL" id="PCE62539.1"/>
    </source>
</evidence>
<dbReference type="PRINTS" id="PR00038">
    <property type="entry name" value="HTHLUXR"/>
</dbReference>
<dbReference type="SUPFAM" id="SSF46894">
    <property type="entry name" value="C-terminal effector domain of the bipartite response regulators"/>
    <property type="match status" value="1"/>
</dbReference>
<dbReference type="InterPro" id="IPR039420">
    <property type="entry name" value="WalR-like"/>
</dbReference>
<dbReference type="OrthoDB" id="9795108at2"/>